<accession>A0A3N4LE46</accession>
<organism evidence="2 3">
    <name type="scientific">Terfezia boudieri ATCC MYA-4762</name>
    <dbReference type="NCBI Taxonomy" id="1051890"/>
    <lineage>
        <taxon>Eukaryota</taxon>
        <taxon>Fungi</taxon>
        <taxon>Dikarya</taxon>
        <taxon>Ascomycota</taxon>
        <taxon>Pezizomycotina</taxon>
        <taxon>Pezizomycetes</taxon>
        <taxon>Pezizales</taxon>
        <taxon>Pezizaceae</taxon>
        <taxon>Terfezia</taxon>
    </lineage>
</organism>
<dbReference type="OrthoDB" id="5466473at2759"/>
<keyword evidence="3" id="KW-1185">Reference proteome</keyword>
<dbReference type="AlphaFoldDB" id="A0A3N4LE46"/>
<name>A0A3N4LE46_9PEZI</name>
<gene>
    <name evidence="2" type="ORF">L211DRAFT_851752</name>
</gene>
<reference evidence="2 3" key="1">
    <citation type="journal article" date="2018" name="Nat. Ecol. Evol.">
        <title>Pezizomycetes genomes reveal the molecular basis of ectomycorrhizal truffle lifestyle.</title>
        <authorList>
            <person name="Murat C."/>
            <person name="Payen T."/>
            <person name="Noel B."/>
            <person name="Kuo A."/>
            <person name="Morin E."/>
            <person name="Chen J."/>
            <person name="Kohler A."/>
            <person name="Krizsan K."/>
            <person name="Balestrini R."/>
            <person name="Da Silva C."/>
            <person name="Montanini B."/>
            <person name="Hainaut M."/>
            <person name="Levati E."/>
            <person name="Barry K.W."/>
            <person name="Belfiori B."/>
            <person name="Cichocki N."/>
            <person name="Clum A."/>
            <person name="Dockter R.B."/>
            <person name="Fauchery L."/>
            <person name="Guy J."/>
            <person name="Iotti M."/>
            <person name="Le Tacon F."/>
            <person name="Lindquist E.A."/>
            <person name="Lipzen A."/>
            <person name="Malagnac F."/>
            <person name="Mello A."/>
            <person name="Molinier V."/>
            <person name="Miyauchi S."/>
            <person name="Poulain J."/>
            <person name="Riccioni C."/>
            <person name="Rubini A."/>
            <person name="Sitrit Y."/>
            <person name="Splivallo R."/>
            <person name="Traeger S."/>
            <person name="Wang M."/>
            <person name="Zifcakova L."/>
            <person name="Wipf D."/>
            <person name="Zambonelli A."/>
            <person name="Paolocci F."/>
            <person name="Nowrousian M."/>
            <person name="Ottonello S."/>
            <person name="Baldrian P."/>
            <person name="Spatafora J.W."/>
            <person name="Henrissat B."/>
            <person name="Nagy L.G."/>
            <person name="Aury J.M."/>
            <person name="Wincker P."/>
            <person name="Grigoriev I.V."/>
            <person name="Bonfante P."/>
            <person name="Martin F.M."/>
        </authorList>
    </citation>
    <scope>NUCLEOTIDE SEQUENCE [LARGE SCALE GENOMIC DNA]</scope>
    <source>
        <strain evidence="2 3">ATCC MYA-4762</strain>
    </source>
</reference>
<feature type="domain" description="ARS-binding protein 1 N-terminal" evidence="1">
    <location>
        <begin position="12"/>
        <end position="63"/>
    </location>
</feature>
<proteinExistence type="predicted"/>
<dbReference type="Gene3D" id="1.10.10.60">
    <property type="entry name" value="Homeodomain-like"/>
    <property type="match status" value="1"/>
</dbReference>
<dbReference type="Proteomes" id="UP000267821">
    <property type="component" value="Unassembled WGS sequence"/>
</dbReference>
<dbReference type="Pfam" id="PF18107">
    <property type="entry name" value="HTH_ABP1_N"/>
    <property type="match status" value="1"/>
</dbReference>
<evidence type="ECO:0000259" key="1">
    <source>
        <dbReference type="Pfam" id="PF18107"/>
    </source>
</evidence>
<dbReference type="InParanoid" id="A0A3N4LE46"/>
<evidence type="ECO:0000313" key="2">
    <source>
        <dbReference type="EMBL" id="RPB21153.1"/>
    </source>
</evidence>
<evidence type="ECO:0000313" key="3">
    <source>
        <dbReference type="Proteomes" id="UP000267821"/>
    </source>
</evidence>
<dbReference type="InterPro" id="IPR009057">
    <property type="entry name" value="Homeodomain-like_sf"/>
</dbReference>
<protein>
    <recommendedName>
        <fullName evidence="1">ARS-binding protein 1 N-terminal domain-containing protein</fullName>
    </recommendedName>
</protein>
<sequence>MPNSHGSPHVPQRQAWSESERQAIRTYAAENSGTTWRFIKRWFEAQNPNKELTQSQISNILNPKRPRGPSDVDPVQVQKLRPDSKRIRTGRYTEFIPVATVNAKKWSAGLPEHPPPLPDVSLLFVCIVYYLLCHSAGFPTYSTKKVDVIGGYFNVSLQFGFISECARQLYFSGVA</sequence>
<dbReference type="STRING" id="1051890.A0A3N4LE46"/>
<dbReference type="EMBL" id="ML121563">
    <property type="protein sequence ID" value="RPB21153.1"/>
    <property type="molecule type" value="Genomic_DNA"/>
</dbReference>
<dbReference type="InterPro" id="IPR041188">
    <property type="entry name" value="HTH_ABP1_N"/>
</dbReference>
<dbReference type="SUPFAM" id="SSF46689">
    <property type="entry name" value="Homeodomain-like"/>
    <property type="match status" value="1"/>
</dbReference>